<proteinExistence type="predicted"/>
<dbReference type="Proteomes" id="UP000293347">
    <property type="component" value="Unassembled WGS sequence"/>
</dbReference>
<dbReference type="EMBL" id="SJSL01000009">
    <property type="protein sequence ID" value="TCC97394.1"/>
    <property type="molecule type" value="Genomic_DNA"/>
</dbReference>
<organism evidence="1 2">
    <name type="scientific">Pedobacter psychroterrae</name>
    <dbReference type="NCBI Taxonomy" id="2530453"/>
    <lineage>
        <taxon>Bacteria</taxon>
        <taxon>Pseudomonadati</taxon>
        <taxon>Bacteroidota</taxon>
        <taxon>Sphingobacteriia</taxon>
        <taxon>Sphingobacteriales</taxon>
        <taxon>Sphingobacteriaceae</taxon>
        <taxon>Pedobacter</taxon>
    </lineage>
</organism>
<reference evidence="1 2" key="1">
    <citation type="submission" date="2019-02" db="EMBL/GenBank/DDBJ databases">
        <title>Pedobacter sp. RP-1-14 sp. nov., isolated from Arctic soil.</title>
        <authorList>
            <person name="Dahal R.H."/>
        </authorList>
    </citation>
    <scope>NUCLEOTIDE SEQUENCE [LARGE SCALE GENOMIC DNA]</scope>
    <source>
        <strain evidence="1 2">RP-1-14</strain>
    </source>
</reference>
<dbReference type="RefSeq" id="WP_131597927.1">
    <property type="nucleotide sequence ID" value="NZ_SJSL01000009.1"/>
</dbReference>
<keyword evidence="2" id="KW-1185">Reference proteome</keyword>
<accession>A0A4R0NFH6</accession>
<sequence>MRNVLLLLTILTLSFTTCKKKEVPEELFEVSAKTSPVVNNSQLTTIRIKGEKDLPKLHETYELTSASSKPFLVAYEFKSQTEFEMNVTTDANTLVFVLSFKNSSGKEVNVPITKTSDWVTQDHR</sequence>
<evidence type="ECO:0000313" key="2">
    <source>
        <dbReference type="Proteomes" id="UP000293347"/>
    </source>
</evidence>
<evidence type="ECO:0000313" key="1">
    <source>
        <dbReference type="EMBL" id="TCC97394.1"/>
    </source>
</evidence>
<protein>
    <submittedName>
        <fullName evidence="1">Uncharacterized protein</fullName>
    </submittedName>
</protein>
<name>A0A4R0NFH6_9SPHI</name>
<comment type="caution">
    <text evidence="1">The sequence shown here is derived from an EMBL/GenBank/DDBJ whole genome shotgun (WGS) entry which is preliminary data.</text>
</comment>
<dbReference type="AlphaFoldDB" id="A0A4R0NFH6"/>
<gene>
    <name evidence="1" type="ORF">EZ437_20110</name>
</gene>